<dbReference type="KEGG" id="gba:J421_1469"/>
<reference evidence="3 4" key="1">
    <citation type="journal article" date="2014" name="Genome Announc.">
        <title>Genome Sequence and Methylome of Soil Bacterium Gemmatirosa kalamazoonensis KBS708T, a Member of the Rarely Cultivated Gemmatimonadetes Phylum.</title>
        <authorList>
            <person name="Debruyn J.M."/>
            <person name="Radosevich M."/>
            <person name="Wommack K.E."/>
            <person name="Polson S.W."/>
            <person name="Hauser L.J."/>
            <person name="Fawaz M.N."/>
            <person name="Korlach J."/>
            <person name="Tsai Y.C."/>
        </authorList>
    </citation>
    <scope>NUCLEOTIDE SEQUENCE [LARGE SCALE GENOMIC DNA]</scope>
    <source>
        <strain evidence="3 4">KBS708</strain>
    </source>
</reference>
<dbReference type="PANTHER" id="PTHR30273">
    <property type="entry name" value="PERIPLASMIC SIGNAL SENSOR AND SIGMA FACTOR ACTIVATOR FECR-RELATED"/>
    <property type="match status" value="1"/>
</dbReference>
<name>W0RDX3_9BACT</name>
<evidence type="ECO:0000313" key="4">
    <source>
        <dbReference type="Proteomes" id="UP000019151"/>
    </source>
</evidence>
<dbReference type="Gene3D" id="1.10.1740.10">
    <property type="match status" value="1"/>
</dbReference>
<gene>
    <name evidence="3" type="ORF">J421_1469</name>
</gene>
<dbReference type="eggNOG" id="COG3712">
    <property type="taxonomic scope" value="Bacteria"/>
</dbReference>
<feature type="domain" description="Protein FecR C-terminal" evidence="2">
    <location>
        <begin position="348"/>
        <end position="415"/>
    </location>
</feature>
<dbReference type="STRING" id="861299.J421_1469"/>
<dbReference type="Gene3D" id="2.60.120.1440">
    <property type="match status" value="1"/>
</dbReference>
<dbReference type="InParanoid" id="W0RDX3"/>
<evidence type="ECO:0000313" key="3">
    <source>
        <dbReference type="EMBL" id="AHG89006.1"/>
    </source>
</evidence>
<evidence type="ECO:0000259" key="2">
    <source>
        <dbReference type="Pfam" id="PF16344"/>
    </source>
</evidence>
<dbReference type="InterPro" id="IPR032508">
    <property type="entry name" value="FecR_C"/>
</dbReference>
<proteinExistence type="predicted"/>
<dbReference type="Pfam" id="PF04773">
    <property type="entry name" value="FecR"/>
    <property type="match status" value="1"/>
</dbReference>
<keyword evidence="4" id="KW-1185">Reference proteome</keyword>
<accession>W0RDX3</accession>
<evidence type="ECO:0000259" key="1">
    <source>
        <dbReference type="Pfam" id="PF04773"/>
    </source>
</evidence>
<dbReference type="PATRIC" id="fig|861299.3.peg.1492"/>
<dbReference type="EMBL" id="CP007128">
    <property type="protein sequence ID" value="AHG89006.1"/>
    <property type="molecule type" value="Genomic_DNA"/>
</dbReference>
<dbReference type="PANTHER" id="PTHR30273:SF2">
    <property type="entry name" value="PROTEIN FECR"/>
    <property type="match status" value="1"/>
</dbReference>
<dbReference type="AlphaFoldDB" id="W0RDX3"/>
<dbReference type="Gene3D" id="3.55.50.30">
    <property type="match status" value="1"/>
</dbReference>
<feature type="domain" description="FecR protein" evidence="1">
    <location>
        <begin position="207"/>
        <end position="303"/>
    </location>
</feature>
<organism evidence="3 4">
    <name type="scientific">Gemmatirosa kalamazoonensis</name>
    <dbReference type="NCBI Taxonomy" id="861299"/>
    <lineage>
        <taxon>Bacteria</taxon>
        <taxon>Pseudomonadati</taxon>
        <taxon>Gemmatimonadota</taxon>
        <taxon>Gemmatimonadia</taxon>
        <taxon>Gemmatimonadales</taxon>
        <taxon>Gemmatimonadaceae</taxon>
        <taxon>Gemmatirosa</taxon>
    </lineage>
</organism>
<dbReference type="OrthoDB" id="1523735at2"/>
<dbReference type="Pfam" id="PF16344">
    <property type="entry name" value="FecR_C"/>
    <property type="match status" value="1"/>
</dbReference>
<protein>
    <submittedName>
        <fullName evidence="3">FecR protein</fullName>
    </submittedName>
</protein>
<dbReference type="RefSeq" id="WP_148306199.1">
    <property type="nucleotide sequence ID" value="NZ_CP007128.1"/>
</dbReference>
<sequence length="420" mass="44413">MPGMQPIDRDVLTGFRLGDERALEQVFRARYEPLTEQASAALGEDGAAAPKVVEGAFVRVWGERGAIDTPEALEEFLFDAVKTGAARERSRRAAAHRFGGGANNGHHATTHSSAAPVTLDDAWQHVSTALHATHAPSARVQDELHDVLRHDAATHVAALAKRPAWQLPTAIAVILAVAIFGAFRWMDRASADQAVTSALASPDGRNVSTLAAQSGRTTLNDGSKVTIGADTKIRIPPNFGPRMRAVRLDGSASFDAVAAESPQHPLIVRAGDASIAATAASSFDVRSYPGDQATTVRVRSGSVDVKSLSTGATQTAAAGQAVAVTKDGQVSTPSAADLSEAFGWADKKFVVNNRQLSAVLPQLVRWYGLEFKTPDQSILARPVTMTASLESSREAIAALEKAANVQFGWEGKTMTLTPKK</sequence>
<dbReference type="Proteomes" id="UP000019151">
    <property type="component" value="Chromosome"/>
</dbReference>
<dbReference type="HOGENOM" id="CLU_653386_0_0_0"/>
<dbReference type="InterPro" id="IPR012373">
    <property type="entry name" value="Ferrdict_sens_TM"/>
</dbReference>
<dbReference type="InterPro" id="IPR006860">
    <property type="entry name" value="FecR"/>
</dbReference>
<dbReference type="GO" id="GO:0016989">
    <property type="term" value="F:sigma factor antagonist activity"/>
    <property type="evidence" value="ECO:0007669"/>
    <property type="project" value="TreeGrafter"/>
</dbReference>